<dbReference type="Proteomes" id="UP000232323">
    <property type="component" value="Unassembled WGS sequence"/>
</dbReference>
<keyword evidence="4" id="KW-1185">Reference proteome</keyword>
<dbReference type="AlphaFoldDB" id="A0A250WUV0"/>
<sequence length="102" mass="11290">MLRYLSRRIAQVPVGRQQRNMGGNGEYLPPPKPDTSMDHVFGDNSYKVDFNFSPPPMFNVFALTIVSLAVFGFPAWLMVYEESKMDSFKAQLAAAKAAKGGA</sequence>
<proteinExistence type="predicted"/>
<evidence type="ECO:0000256" key="1">
    <source>
        <dbReference type="SAM" id="MobiDB-lite"/>
    </source>
</evidence>
<evidence type="ECO:0000256" key="2">
    <source>
        <dbReference type="SAM" id="Phobius"/>
    </source>
</evidence>
<keyword evidence="2" id="KW-0812">Transmembrane</keyword>
<keyword evidence="2" id="KW-0472">Membrane</keyword>
<comment type="caution">
    <text evidence="3">The sequence shown here is derived from an EMBL/GenBank/DDBJ whole genome shotgun (WGS) entry which is preliminary data.</text>
</comment>
<protein>
    <submittedName>
        <fullName evidence="3">Uncharacterized protein</fullName>
    </submittedName>
</protein>
<gene>
    <name evidence="3" type="ORF">CEUSTIGMA_g1938.t1</name>
</gene>
<organism evidence="3 4">
    <name type="scientific">Chlamydomonas eustigma</name>
    <dbReference type="NCBI Taxonomy" id="1157962"/>
    <lineage>
        <taxon>Eukaryota</taxon>
        <taxon>Viridiplantae</taxon>
        <taxon>Chlorophyta</taxon>
        <taxon>core chlorophytes</taxon>
        <taxon>Chlorophyceae</taxon>
        <taxon>CS clade</taxon>
        <taxon>Chlamydomonadales</taxon>
        <taxon>Chlamydomonadaceae</taxon>
        <taxon>Chlamydomonas</taxon>
    </lineage>
</organism>
<evidence type="ECO:0000313" key="3">
    <source>
        <dbReference type="EMBL" id="GAX74489.1"/>
    </source>
</evidence>
<accession>A0A250WUV0</accession>
<feature type="transmembrane region" description="Helical" evidence="2">
    <location>
        <begin position="57"/>
        <end position="79"/>
    </location>
</feature>
<name>A0A250WUV0_9CHLO</name>
<feature type="region of interest" description="Disordered" evidence="1">
    <location>
        <begin position="15"/>
        <end position="34"/>
    </location>
</feature>
<evidence type="ECO:0000313" key="4">
    <source>
        <dbReference type="Proteomes" id="UP000232323"/>
    </source>
</evidence>
<reference evidence="3 4" key="1">
    <citation type="submission" date="2017-08" db="EMBL/GenBank/DDBJ databases">
        <title>Acidophilic green algal genome provides insights into adaptation to an acidic environment.</title>
        <authorList>
            <person name="Hirooka S."/>
            <person name="Hirose Y."/>
            <person name="Kanesaki Y."/>
            <person name="Higuchi S."/>
            <person name="Fujiwara T."/>
            <person name="Onuma R."/>
            <person name="Era A."/>
            <person name="Ohbayashi R."/>
            <person name="Uzuka A."/>
            <person name="Nozaki H."/>
            <person name="Yoshikawa H."/>
            <person name="Miyagishima S.Y."/>
        </authorList>
    </citation>
    <scope>NUCLEOTIDE SEQUENCE [LARGE SCALE GENOMIC DNA]</scope>
    <source>
        <strain evidence="3 4">NIES-2499</strain>
    </source>
</reference>
<keyword evidence="2" id="KW-1133">Transmembrane helix</keyword>
<dbReference type="EMBL" id="BEGY01000007">
    <property type="protein sequence ID" value="GAX74489.1"/>
    <property type="molecule type" value="Genomic_DNA"/>
</dbReference>
<dbReference type="OrthoDB" id="546025at2759"/>